<keyword evidence="6 12" id="KW-0106">Calcium</keyword>
<dbReference type="PROSITE" id="PS50268">
    <property type="entry name" value="CADHERIN_2"/>
    <property type="match status" value="11"/>
</dbReference>
<evidence type="ECO:0000259" key="15">
    <source>
        <dbReference type="PROSITE" id="PS50268"/>
    </source>
</evidence>
<keyword evidence="9 14" id="KW-0472">Membrane</keyword>
<feature type="domain" description="Cadherin" evidence="15">
    <location>
        <begin position="1065"/>
        <end position="1174"/>
    </location>
</feature>
<dbReference type="PRINTS" id="PR00205">
    <property type="entry name" value="CADHERIN"/>
</dbReference>
<accession>A0A226ETJ8</accession>
<evidence type="ECO:0000256" key="10">
    <source>
        <dbReference type="ARBA" id="ARBA00023157"/>
    </source>
</evidence>
<dbReference type="GO" id="GO:0008013">
    <property type="term" value="F:beta-catenin binding"/>
    <property type="evidence" value="ECO:0007669"/>
    <property type="project" value="TreeGrafter"/>
</dbReference>
<evidence type="ECO:0000256" key="8">
    <source>
        <dbReference type="ARBA" id="ARBA00022989"/>
    </source>
</evidence>
<dbReference type="OMA" id="NNMANAK"/>
<dbReference type="GO" id="GO:0008104">
    <property type="term" value="P:intracellular protein localization"/>
    <property type="evidence" value="ECO:0007669"/>
    <property type="project" value="UniProtKB-ARBA"/>
</dbReference>
<feature type="domain" description="Cadherin" evidence="15">
    <location>
        <begin position="82"/>
        <end position="205"/>
    </location>
</feature>
<evidence type="ECO:0000256" key="9">
    <source>
        <dbReference type="ARBA" id="ARBA00023136"/>
    </source>
</evidence>
<dbReference type="CDD" id="cd11304">
    <property type="entry name" value="Cadherin_repeat"/>
    <property type="match status" value="10"/>
</dbReference>
<feature type="region of interest" description="Disordered" evidence="13">
    <location>
        <begin position="1568"/>
        <end position="1614"/>
    </location>
</feature>
<dbReference type="OrthoDB" id="10029135at2759"/>
<feature type="domain" description="Cadherin" evidence="15">
    <location>
        <begin position="323"/>
        <end position="432"/>
    </location>
</feature>
<feature type="transmembrane region" description="Helical" evidence="14">
    <location>
        <begin position="1424"/>
        <end position="1449"/>
    </location>
</feature>
<dbReference type="Proteomes" id="UP000198287">
    <property type="component" value="Unassembled WGS sequence"/>
</dbReference>
<name>A0A226ETJ8_FOLCA</name>
<feature type="domain" description="Cadherin" evidence="15">
    <location>
        <begin position="566"/>
        <end position="651"/>
    </location>
</feature>
<feature type="compositionally biased region" description="Basic and acidic residues" evidence="13">
    <location>
        <begin position="1595"/>
        <end position="1614"/>
    </location>
</feature>
<dbReference type="PANTHER" id="PTHR24027:SF422">
    <property type="entry name" value="CADHERIN DOMAIN-CONTAINING PROTEIN"/>
    <property type="match status" value="1"/>
</dbReference>
<comment type="subcellular location">
    <subcellularLocation>
        <location evidence="1">Membrane</location>
        <topology evidence="1">Single-pass membrane protein</topology>
    </subcellularLocation>
</comment>
<gene>
    <name evidence="16" type="ORF">Fcan01_04532</name>
</gene>
<dbReference type="GO" id="GO:0005912">
    <property type="term" value="C:adherens junction"/>
    <property type="evidence" value="ECO:0007669"/>
    <property type="project" value="TreeGrafter"/>
</dbReference>
<dbReference type="GO" id="GO:0016477">
    <property type="term" value="P:cell migration"/>
    <property type="evidence" value="ECO:0007669"/>
    <property type="project" value="TreeGrafter"/>
</dbReference>
<dbReference type="FunFam" id="2.60.40.60:FF:000232">
    <property type="entry name" value="Neural-cadherin"/>
    <property type="match status" value="1"/>
</dbReference>
<dbReference type="FunFam" id="2.60.40.60:FF:000032">
    <property type="entry name" value="FAT atypical cadherin 1"/>
    <property type="match status" value="1"/>
</dbReference>
<sequence>MCLTEKNEGAETIRTNEEGCISIIDLHVEMCYFLAHESWSRWETKISKMRAKKRLSPACSKLFGVLCVIILNCVCHSSSANVKESNTTSTVVPPNLCKLESSLSSVIVDIEESIGDEIGQSTTPKELPIVGDPWNQIDLTLVQSDKRYFRLHGKKLQLSAPLDRDQDDISSIVFQVVCKIKSTGESRTIPVIARVSDKNDNSPIFVDEPYEVSISESTPVGSTIFRGIRAKDVDAGVNGLVEYFVVDSKDEKPEENGFGIFTINFPHQGAITLNRTLDYEKSNKYFVTIVASDRAFDPSTRRSSTSTLTINVLDDDDQPPAFQRKEYNSTVIRSVLTGLLEIRPEKVQAFDQDSLQSQIHYTFVNGTPASYLSYFLIDGTSGIIRQIRPIDNDFETRFEIFIKATEVTEKRKFAVARLNIFVAALNSHPPSVQASSLVGYVPENSPVGTIVRSLNNQQPIQFAVTDPDLSPNDPRPRYEFELTSTGFKVDDDGVLIVADSHLDRDTPNQPQLQFQMIAREVGDDKGVSSAPLVILVHLKDVNDNSPKIRPVHPIIIPGGGDGRRPIFKIEAEDKDEGKNAEITFSLTHISNNGTNKFKIHESTGVLDSIGKFATGEQFSVTVQATDGGGRMDQRIIEVNVVDGPNTKAPLFTQLVYDVGVSEGSSIGSEVTTVEARDPEGKSVVYDIVAGNELQHFQIGKNTGILTVNGQLDREDLSRYSLNIKAEDDGGLYSISTVNIRVLDINDCNPAFLHLPYKFTVKEGQPNKLVGRLEAKDQDEDQNGQIRYEIVEDSPFKVDPVTGDVFTKYALDYERQKVHYIVVTAKDNGHDARIATATMTIGVEDIADTEPVFSQFSYEVLIPENSPSMKVTTVEAIDPDTEKRITYYIKQGPFDKFTINPVTGDLYTTQGLDYERDSKHILIIGTEENDSGNMGSTTTVVVHVKDLNDVPPIFNVVPRPIRLEDTAPIGMVVTKLEATDSDGTSPFNKVKYEMIGRGKALRYFDVNHETGAVSIKDDLRKEMDTEYLIDVRAYDLADPPLDSVVTVKVNVDHVATVAPDVGVGFSEIDYSVDVPESSVGGTVLKKLVIINKQDEVIPLDCKITSGNQDGLFQVKVTPERNCEVVLTRTSLDHEKVSEYEIQVELLTLPGVISRKNSIANIKIKIVDENDNRPEFLFPESQRIARGKKFYGAISEDAQISTSVIQIRAEDKDSGEFHDISYDLEAQHDLTRSYFVIDAKSGIVSNTKAVDDVSPTLLPFRLVVIARDNPKGPITKSLNTQIPLVVNVIDEPHRMVLIIQGTTPDRVKIKERDILEILQDSSNLIIGIEKIAAHRFVSENGTLELDSSATDVWFYAIDPITDHILDREHPKVAETIMSRESSKGISYYVSSTLGVRATEVRKPITRAPLPPSPVGPLVDGAYFGTAFPAALVALACLIFIVSSAGICFICYKWSRYTAYKDQVQRVVRPPRSYEPVYVDHSPSLKQYETQVLNMRVAGDEIDIDDSDLQVDLNRSRNHIYHIDGSSILGGRSSSPCSDGLSRPTSFPELPTSSSSKTPILKTFQQHVAGKADSVTNPIYERSDDDDMSISSQVNDNVHFRKDRMREYSRNKPSTEL</sequence>
<evidence type="ECO:0000256" key="6">
    <source>
        <dbReference type="ARBA" id="ARBA00022837"/>
    </source>
</evidence>
<dbReference type="SMART" id="SM00112">
    <property type="entry name" value="CA"/>
    <property type="match status" value="11"/>
</dbReference>
<dbReference type="InterPro" id="IPR015919">
    <property type="entry name" value="Cadherin-like_sf"/>
</dbReference>
<dbReference type="Pfam" id="PF00028">
    <property type="entry name" value="Cadherin"/>
    <property type="match status" value="6"/>
</dbReference>
<dbReference type="InterPro" id="IPR002126">
    <property type="entry name" value="Cadherin-like_dom"/>
</dbReference>
<evidence type="ECO:0000256" key="4">
    <source>
        <dbReference type="ARBA" id="ARBA00022729"/>
    </source>
</evidence>
<keyword evidence="2" id="KW-0245">EGF-like domain</keyword>
<evidence type="ECO:0000256" key="7">
    <source>
        <dbReference type="ARBA" id="ARBA00022889"/>
    </source>
</evidence>
<keyword evidence="5" id="KW-0677">Repeat</keyword>
<dbReference type="STRING" id="158441.A0A226ETJ8"/>
<dbReference type="FunFam" id="2.60.40.60:FF:000033">
    <property type="entry name" value="FAT atypical cadherin 1"/>
    <property type="match status" value="1"/>
</dbReference>
<dbReference type="PROSITE" id="PS00232">
    <property type="entry name" value="CADHERIN_1"/>
    <property type="match status" value="2"/>
</dbReference>
<dbReference type="GO" id="GO:0005509">
    <property type="term" value="F:calcium ion binding"/>
    <property type="evidence" value="ECO:0007669"/>
    <property type="project" value="UniProtKB-UniRule"/>
</dbReference>
<keyword evidence="11" id="KW-0325">Glycoprotein</keyword>
<feature type="region of interest" description="Disordered" evidence="13">
    <location>
        <begin position="1528"/>
        <end position="1555"/>
    </location>
</feature>
<evidence type="ECO:0000256" key="2">
    <source>
        <dbReference type="ARBA" id="ARBA00022536"/>
    </source>
</evidence>
<dbReference type="SUPFAM" id="SSF49313">
    <property type="entry name" value="Cadherin-like"/>
    <property type="match status" value="10"/>
</dbReference>
<dbReference type="GO" id="GO:0007043">
    <property type="term" value="P:cell-cell junction assembly"/>
    <property type="evidence" value="ECO:0007669"/>
    <property type="project" value="TreeGrafter"/>
</dbReference>
<keyword evidence="3 14" id="KW-0812">Transmembrane</keyword>
<dbReference type="GO" id="GO:0034332">
    <property type="term" value="P:adherens junction organization"/>
    <property type="evidence" value="ECO:0007669"/>
    <property type="project" value="TreeGrafter"/>
</dbReference>
<dbReference type="GO" id="GO:0007424">
    <property type="term" value="P:open tracheal system development"/>
    <property type="evidence" value="ECO:0007669"/>
    <property type="project" value="UniProtKB-ARBA"/>
</dbReference>
<dbReference type="InterPro" id="IPR039808">
    <property type="entry name" value="Cadherin"/>
</dbReference>
<keyword evidence="7" id="KW-0130">Cell adhesion</keyword>
<dbReference type="PANTHER" id="PTHR24027">
    <property type="entry name" value="CADHERIN-23"/>
    <property type="match status" value="1"/>
</dbReference>
<dbReference type="EMBL" id="LNIX01000002">
    <property type="protein sequence ID" value="OXA59926.1"/>
    <property type="molecule type" value="Genomic_DNA"/>
</dbReference>
<dbReference type="GO" id="GO:0007156">
    <property type="term" value="P:homophilic cell adhesion via plasma membrane adhesion molecules"/>
    <property type="evidence" value="ECO:0007669"/>
    <property type="project" value="InterPro"/>
</dbReference>
<evidence type="ECO:0000256" key="14">
    <source>
        <dbReference type="SAM" id="Phobius"/>
    </source>
</evidence>
<dbReference type="Gene3D" id="2.60.40.60">
    <property type="entry name" value="Cadherins"/>
    <property type="match status" value="11"/>
</dbReference>
<feature type="domain" description="Cadherin" evidence="15">
    <location>
        <begin position="206"/>
        <end position="322"/>
    </location>
</feature>
<comment type="caution">
    <text evidence="16">The sequence shown here is derived from an EMBL/GenBank/DDBJ whole genome shotgun (WGS) entry which is preliminary data.</text>
</comment>
<evidence type="ECO:0000256" key="1">
    <source>
        <dbReference type="ARBA" id="ARBA00004167"/>
    </source>
</evidence>
<feature type="domain" description="Cadherin" evidence="15">
    <location>
        <begin position="433"/>
        <end position="548"/>
    </location>
</feature>
<dbReference type="GO" id="GO:0000902">
    <property type="term" value="P:cell morphogenesis"/>
    <property type="evidence" value="ECO:0007669"/>
    <property type="project" value="TreeGrafter"/>
</dbReference>
<dbReference type="GO" id="GO:0048589">
    <property type="term" value="P:developmental growth"/>
    <property type="evidence" value="ECO:0007669"/>
    <property type="project" value="UniProtKB-ARBA"/>
</dbReference>
<keyword evidence="8 14" id="KW-1133">Transmembrane helix</keyword>
<dbReference type="GO" id="GO:0030855">
    <property type="term" value="P:epithelial cell differentiation"/>
    <property type="evidence" value="ECO:0007669"/>
    <property type="project" value="UniProtKB-ARBA"/>
</dbReference>
<evidence type="ECO:0000256" key="12">
    <source>
        <dbReference type="PROSITE-ProRule" id="PRU00043"/>
    </source>
</evidence>
<dbReference type="GO" id="GO:0016342">
    <property type="term" value="C:catenin complex"/>
    <property type="evidence" value="ECO:0007669"/>
    <property type="project" value="TreeGrafter"/>
</dbReference>
<dbReference type="InterPro" id="IPR020894">
    <property type="entry name" value="Cadherin_CS"/>
</dbReference>
<evidence type="ECO:0000256" key="5">
    <source>
        <dbReference type="ARBA" id="ARBA00022737"/>
    </source>
</evidence>
<keyword evidence="17" id="KW-1185">Reference proteome</keyword>
<proteinExistence type="predicted"/>
<evidence type="ECO:0000313" key="17">
    <source>
        <dbReference type="Proteomes" id="UP000198287"/>
    </source>
</evidence>
<feature type="domain" description="Cadherin" evidence="15">
    <location>
        <begin position="853"/>
        <end position="953"/>
    </location>
</feature>
<protein>
    <submittedName>
        <fullName evidence="16">Protocadherin-15</fullName>
    </submittedName>
</protein>
<dbReference type="GO" id="GO:0045296">
    <property type="term" value="F:cadherin binding"/>
    <property type="evidence" value="ECO:0007669"/>
    <property type="project" value="TreeGrafter"/>
</dbReference>
<dbReference type="GO" id="GO:0016339">
    <property type="term" value="P:calcium-dependent cell-cell adhesion via plasma membrane cell adhesion molecules"/>
    <property type="evidence" value="ECO:0007669"/>
    <property type="project" value="TreeGrafter"/>
</dbReference>
<dbReference type="GO" id="GO:0044331">
    <property type="term" value="P:cell-cell adhesion mediated by cadherin"/>
    <property type="evidence" value="ECO:0007669"/>
    <property type="project" value="TreeGrafter"/>
</dbReference>
<feature type="domain" description="Cadherin" evidence="15">
    <location>
        <begin position="954"/>
        <end position="1060"/>
    </location>
</feature>
<keyword evidence="10" id="KW-1015">Disulfide bond</keyword>
<dbReference type="GO" id="GO:0001736">
    <property type="term" value="P:establishment of planar polarity"/>
    <property type="evidence" value="ECO:0007669"/>
    <property type="project" value="UniProtKB-ARBA"/>
</dbReference>
<evidence type="ECO:0000256" key="3">
    <source>
        <dbReference type="ARBA" id="ARBA00022692"/>
    </source>
</evidence>
<keyword evidence="4" id="KW-0732">Signal</keyword>
<dbReference type="FunFam" id="2.60.40.60:FF:000020">
    <property type="entry name" value="Dachsous cadherin-related 1b"/>
    <property type="match status" value="1"/>
</dbReference>
<feature type="domain" description="Cadherin" evidence="15">
    <location>
        <begin position="1184"/>
        <end position="1304"/>
    </location>
</feature>
<evidence type="ECO:0000313" key="16">
    <source>
        <dbReference type="EMBL" id="OXA59926.1"/>
    </source>
</evidence>
<feature type="domain" description="Cadherin" evidence="15">
    <location>
        <begin position="652"/>
        <end position="751"/>
    </location>
</feature>
<evidence type="ECO:0000256" key="11">
    <source>
        <dbReference type="ARBA" id="ARBA00023180"/>
    </source>
</evidence>
<evidence type="ECO:0000256" key="13">
    <source>
        <dbReference type="SAM" id="MobiDB-lite"/>
    </source>
</evidence>
<organism evidence="16 17">
    <name type="scientific">Folsomia candida</name>
    <name type="common">Springtail</name>
    <dbReference type="NCBI Taxonomy" id="158441"/>
    <lineage>
        <taxon>Eukaryota</taxon>
        <taxon>Metazoa</taxon>
        <taxon>Ecdysozoa</taxon>
        <taxon>Arthropoda</taxon>
        <taxon>Hexapoda</taxon>
        <taxon>Collembola</taxon>
        <taxon>Entomobryomorpha</taxon>
        <taxon>Isotomoidea</taxon>
        <taxon>Isotomidae</taxon>
        <taxon>Proisotominae</taxon>
        <taxon>Folsomia</taxon>
    </lineage>
</organism>
<reference evidence="16 17" key="1">
    <citation type="submission" date="2015-12" db="EMBL/GenBank/DDBJ databases">
        <title>The genome of Folsomia candida.</title>
        <authorList>
            <person name="Faddeeva A."/>
            <person name="Derks M.F."/>
            <person name="Anvar Y."/>
            <person name="Smit S."/>
            <person name="Van Straalen N."/>
            <person name="Roelofs D."/>
        </authorList>
    </citation>
    <scope>NUCLEOTIDE SEQUENCE [LARGE SCALE GENOMIC DNA]</scope>
    <source>
        <strain evidence="16 17">VU population</strain>
        <tissue evidence="16">Whole body</tissue>
    </source>
</reference>
<feature type="domain" description="Cadherin" evidence="15">
    <location>
        <begin position="752"/>
        <end position="852"/>
    </location>
</feature>